<dbReference type="GO" id="GO:0071555">
    <property type="term" value="P:cell wall organization"/>
    <property type="evidence" value="ECO:0007669"/>
    <property type="project" value="InterPro"/>
</dbReference>
<dbReference type="Proteomes" id="UP000005952">
    <property type="component" value="Chromosome"/>
</dbReference>
<dbReference type="KEGG" id="hdt:HYPDE_23468"/>
<name>N0B8J3_9HYPH</name>
<dbReference type="PANTHER" id="PTHR30251">
    <property type="entry name" value="PILUS ASSEMBLY CHAPERONE"/>
    <property type="match status" value="1"/>
</dbReference>
<evidence type="ECO:0000256" key="1">
    <source>
        <dbReference type="SAM" id="SignalP"/>
    </source>
</evidence>
<keyword evidence="4" id="KW-1185">Reference proteome</keyword>
<feature type="chain" id="PRO_5004105931" description="Pili assembly chaperone N-terminal domain-containing protein" evidence="1">
    <location>
        <begin position="19"/>
        <end position="239"/>
    </location>
</feature>
<dbReference type="AlphaFoldDB" id="N0B8J3"/>
<keyword evidence="1" id="KW-0732">Signal</keyword>
<evidence type="ECO:0000259" key="2">
    <source>
        <dbReference type="Pfam" id="PF00345"/>
    </source>
</evidence>
<dbReference type="HOGENOM" id="CLU_082344_1_0_5"/>
<dbReference type="PANTHER" id="PTHR30251:SF4">
    <property type="entry name" value="SLR1668 PROTEIN"/>
    <property type="match status" value="1"/>
</dbReference>
<sequence length="239" mass="25744">MFFILIFWQLTLAQSVGAMTVTPTQIEMASTGRTSRGAITVVNNGTDALPVELIVKKVSLDEAGVPKGSPAGDEFLIMPPQAMIPPGATQNFRIQWLGEPLLEKSETFLVYVNQIPVKLPKRIRGVQVVFGMGVMVNVAPPRGEAALQVVKTGVVTDAKGRRHPTLTVFNPTNVHALFPQSTVRVSSGDWSETLSSGELAQSIGIGLVQPGHRRRFVLPVALPPSVTSVQTSLEFRAKP</sequence>
<dbReference type="Pfam" id="PF00345">
    <property type="entry name" value="PapD_N"/>
    <property type="match status" value="1"/>
</dbReference>
<evidence type="ECO:0000313" key="4">
    <source>
        <dbReference type="Proteomes" id="UP000005952"/>
    </source>
</evidence>
<dbReference type="InterPro" id="IPR050643">
    <property type="entry name" value="Periplasmic_pilus_chap"/>
</dbReference>
<proteinExistence type="predicted"/>
<dbReference type="STRING" id="670307.HYPDE_23468"/>
<feature type="domain" description="Pili assembly chaperone N-terminal" evidence="2">
    <location>
        <begin position="19"/>
        <end position="136"/>
    </location>
</feature>
<protein>
    <recommendedName>
        <fullName evidence="2">Pili assembly chaperone N-terminal domain-containing protein</fullName>
    </recommendedName>
</protein>
<dbReference type="SUPFAM" id="SSF49354">
    <property type="entry name" value="PapD-like"/>
    <property type="match status" value="1"/>
</dbReference>
<dbReference type="InterPro" id="IPR008962">
    <property type="entry name" value="PapD-like_sf"/>
</dbReference>
<accession>N0B8J3</accession>
<dbReference type="eggNOG" id="COG3121">
    <property type="taxonomic scope" value="Bacteria"/>
</dbReference>
<dbReference type="EMBL" id="CP005587">
    <property type="protein sequence ID" value="AGK56380.1"/>
    <property type="molecule type" value="Genomic_DNA"/>
</dbReference>
<evidence type="ECO:0000313" key="3">
    <source>
        <dbReference type="EMBL" id="AGK56380.1"/>
    </source>
</evidence>
<feature type="signal peptide" evidence="1">
    <location>
        <begin position="1"/>
        <end position="18"/>
    </location>
</feature>
<dbReference type="InterPro" id="IPR016147">
    <property type="entry name" value="Pili_assmbl_chaperone_N"/>
</dbReference>
<reference evidence="3 4" key="1">
    <citation type="journal article" date="2013" name="Genome Announc.">
        <title>Genome sequences for three denitrifying bacterial strains isolated from a uranium- and nitrate-contaminated subsurface environment.</title>
        <authorList>
            <person name="Venkatramanan R."/>
            <person name="Prakash O."/>
            <person name="Woyke T."/>
            <person name="Chain P."/>
            <person name="Goodwin L.A."/>
            <person name="Watson D."/>
            <person name="Brooks S."/>
            <person name="Kostka J.E."/>
            <person name="Green S.J."/>
        </authorList>
    </citation>
    <scope>NUCLEOTIDE SEQUENCE [LARGE SCALE GENOMIC DNA]</scope>
    <source>
        <strain evidence="3 4">1NES1</strain>
    </source>
</reference>
<dbReference type="GO" id="GO:0030288">
    <property type="term" value="C:outer membrane-bounded periplasmic space"/>
    <property type="evidence" value="ECO:0007669"/>
    <property type="project" value="InterPro"/>
</dbReference>
<organism evidence="3 4">
    <name type="scientific">Hyphomicrobium denitrificans 1NES1</name>
    <dbReference type="NCBI Taxonomy" id="670307"/>
    <lineage>
        <taxon>Bacteria</taxon>
        <taxon>Pseudomonadati</taxon>
        <taxon>Pseudomonadota</taxon>
        <taxon>Alphaproteobacteria</taxon>
        <taxon>Hyphomicrobiales</taxon>
        <taxon>Hyphomicrobiaceae</taxon>
        <taxon>Hyphomicrobium</taxon>
    </lineage>
</organism>
<dbReference type="Gene3D" id="2.60.40.10">
    <property type="entry name" value="Immunoglobulins"/>
    <property type="match status" value="1"/>
</dbReference>
<dbReference type="InterPro" id="IPR013783">
    <property type="entry name" value="Ig-like_fold"/>
</dbReference>
<gene>
    <name evidence="3" type="ORF">HYPDE_23468</name>
</gene>